<evidence type="ECO:0000256" key="5">
    <source>
        <dbReference type="SAM" id="MobiDB-lite"/>
    </source>
</evidence>
<dbReference type="InterPro" id="IPR035979">
    <property type="entry name" value="RBD_domain_sf"/>
</dbReference>
<dbReference type="GO" id="GO:0008380">
    <property type="term" value="P:RNA splicing"/>
    <property type="evidence" value="ECO:0007669"/>
    <property type="project" value="UniProtKB-KW"/>
</dbReference>
<dbReference type="CDD" id="cd00590">
    <property type="entry name" value="RRM_SF"/>
    <property type="match status" value="1"/>
</dbReference>
<dbReference type="PROSITE" id="PS50102">
    <property type="entry name" value="RRM"/>
    <property type="match status" value="1"/>
</dbReference>
<evidence type="ECO:0000313" key="8">
    <source>
        <dbReference type="Proteomes" id="UP000245207"/>
    </source>
</evidence>
<evidence type="ECO:0000256" key="1">
    <source>
        <dbReference type="ARBA" id="ARBA00022664"/>
    </source>
</evidence>
<keyword evidence="2" id="KW-0747">Spliceosome</keyword>
<keyword evidence="3" id="KW-0508">mRNA splicing</keyword>
<dbReference type="GO" id="GO:0003723">
    <property type="term" value="F:RNA binding"/>
    <property type="evidence" value="ECO:0007669"/>
    <property type="project" value="UniProtKB-UniRule"/>
</dbReference>
<feature type="compositionally biased region" description="Basic and acidic residues" evidence="5">
    <location>
        <begin position="305"/>
        <end position="337"/>
    </location>
</feature>
<proteinExistence type="predicted"/>
<organism evidence="7 8">
    <name type="scientific">Artemisia annua</name>
    <name type="common">Sweet wormwood</name>
    <dbReference type="NCBI Taxonomy" id="35608"/>
    <lineage>
        <taxon>Eukaryota</taxon>
        <taxon>Viridiplantae</taxon>
        <taxon>Streptophyta</taxon>
        <taxon>Embryophyta</taxon>
        <taxon>Tracheophyta</taxon>
        <taxon>Spermatophyta</taxon>
        <taxon>Magnoliopsida</taxon>
        <taxon>eudicotyledons</taxon>
        <taxon>Gunneridae</taxon>
        <taxon>Pentapetalae</taxon>
        <taxon>asterids</taxon>
        <taxon>campanulids</taxon>
        <taxon>Asterales</taxon>
        <taxon>Asteraceae</taxon>
        <taxon>Asteroideae</taxon>
        <taxon>Anthemideae</taxon>
        <taxon>Artemisiinae</taxon>
        <taxon>Artemisia</taxon>
    </lineage>
</organism>
<keyword evidence="1" id="KW-0507">mRNA processing</keyword>
<dbReference type="PANTHER" id="PTHR23147">
    <property type="entry name" value="SERINE/ARGININE RICH SPLICING FACTOR"/>
    <property type="match status" value="1"/>
</dbReference>
<dbReference type="EMBL" id="PKPP01008877">
    <property type="protein sequence ID" value="PWA49545.1"/>
    <property type="molecule type" value="Genomic_DNA"/>
</dbReference>
<protein>
    <recommendedName>
        <fullName evidence="6">RRM domain-containing protein</fullName>
    </recommendedName>
</protein>
<dbReference type="InterPro" id="IPR000504">
    <property type="entry name" value="RRM_dom"/>
</dbReference>
<reference evidence="7 8" key="1">
    <citation type="journal article" date="2018" name="Mol. Plant">
        <title>The genome of Artemisia annua provides insight into the evolution of Asteraceae family and artemisinin biosynthesis.</title>
        <authorList>
            <person name="Shen Q."/>
            <person name="Zhang L."/>
            <person name="Liao Z."/>
            <person name="Wang S."/>
            <person name="Yan T."/>
            <person name="Shi P."/>
            <person name="Liu M."/>
            <person name="Fu X."/>
            <person name="Pan Q."/>
            <person name="Wang Y."/>
            <person name="Lv Z."/>
            <person name="Lu X."/>
            <person name="Zhang F."/>
            <person name="Jiang W."/>
            <person name="Ma Y."/>
            <person name="Chen M."/>
            <person name="Hao X."/>
            <person name="Li L."/>
            <person name="Tang Y."/>
            <person name="Lv G."/>
            <person name="Zhou Y."/>
            <person name="Sun X."/>
            <person name="Brodelius P.E."/>
            <person name="Rose J.K.C."/>
            <person name="Tang K."/>
        </authorList>
    </citation>
    <scope>NUCLEOTIDE SEQUENCE [LARGE SCALE GENOMIC DNA]</scope>
    <source>
        <strain evidence="8">cv. Huhao1</strain>
        <tissue evidence="7">Leaf</tissue>
    </source>
</reference>
<dbReference type="GO" id="GO:0005681">
    <property type="term" value="C:spliceosomal complex"/>
    <property type="evidence" value="ECO:0007669"/>
    <property type="project" value="UniProtKB-KW"/>
</dbReference>
<dbReference type="GO" id="GO:0006397">
    <property type="term" value="P:mRNA processing"/>
    <property type="evidence" value="ECO:0007669"/>
    <property type="project" value="UniProtKB-KW"/>
</dbReference>
<dbReference type="SMART" id="SM00360">
    <property type="entry name" value="RRM"/>
    <property type="match status" value="1"/>
</dbReference>
<evidence type="ECO:0000313" key="7">
    <source>
        <dbReference type="EMBL" id="PWA49545.1"/>
    </source>
</evidence>
<sequence>MGDNEWHEVTRRKHNSVFQRLKFPSSGKNRYSSKEDQTQKISKSVFVTNFPDHYTARDLWNVCVAYGKVVDVFIPFKRSKACKRYAFVRFIRVDNLNHLIENLSTIWIGSFRLHANVVRDTEKRSFASVLNAGRVNLSKTTDSSPAIVRIDCDSLSVKEKISKHVGVASWFNELIPASNTFVSNERIVWISVEGLPIKTWTRNTFDKFVTPWGKLSDVEAEDDCSLPFKKLCVITRPNVVINDKIKVIVKGQVYWIRVKELEVWTPDFNNDLNDNSSAEGDFVDGEMEHISETKGSDCESVNETEIDHVSESSCMKNDEKEFENHGTPKEQNNKSEDPFGIYELLNKNKEKEVSRDDDPNFPPGYTPDVIEDTVIDNKDGCPMQPNVNSNGCNEESNNIIILKKKLQALKVEIKQCCSEDKKRSNTAKYSIQSRLADLDKLIDQGKGSEGLVELVVRLMFDVIWCKILGREFSSLSWHFV</sequence>
<feature type="region of interest" description="Disordered" evidence="5">
    <location>
        <begin position="292"/>
        <end position="338"/>
    </location>
</feature>
<dbReference type="InterPro" id="IPR050907">
    <property type="entry name" value="SRSF"/>
</dbReference>
<comment type="caution">
    <text evidence="7">The sequence shown here is derived from an EMBL/GenBank/DDBJ whole genome shotgun (WGS) entry which is preliminary data.</text>
</comment>
<feature type="domain" description="RRM" evidence="6">
    <location>
        <begin position="43"/>
        <end position="120"/>
    </location>
</feature>
<dbReference type="AlphaFoldDB" id="A0A2U1LKN1"/>
<dbReference type="Pfam" id="PF00076">
    <property type="entry name" value="RRM_1"/>
    <property type="match status" value="1"/>
</dbReference>
<dbReference type="SUPFAM" id="SSF54928">
    <property type="entry name" value="RNA-binding domain, RBD"/>
    <property type="match status" value="1"/>
</dbReference>
<keyword evidence="8" id="KW-1185">Reference proteome</keyword>
<keyword evidence="4" id="KW-0694">RNA-binding</keyword>
<name>A0A2U1LKN1_ARTAN</name>
<dbReference type="Proteomes" id="UP000245207">
    <property type="component" value="Unassembled WGS sequence"/>
</dbReference>
<dbReference type="Gene3D" id="3.30.70.330">
    <property type="match status" value="1"/>
</dbReference>
<evidence type="ECO:0000256" key="4">
    <source>
        <dbReference type="PROSITE-ProRule" id="PRU00176"/>
    </source>
</evidence>
<evidence type="ECO:0000256" key="2">
    <source>
        <dbReference type="ARBA" id="ARBA00022728"/>
    </source>
</evidence>
<accession>A0A2U1LKN1</accession>
<evidence type="ECO:0000259" key="6">
    <source>
        <dbReference type="PROSITE" id="PS50102"/>
    </source>
</evidence>
<gene>
    <name evidence="7" type="ORF">CTI12_AA480940</name>
</gene>
<dbReference type="InterPro" id="IPR012677">
    <property type="entry name" value="Nucleotide-bd_a/b_plait_sf"/>
</dbReference>
<evidence type="ECO:0000256" key="3">
    <source>
        <dbReference type="ARBA" id="ARBA00023187"/>
    </source>
</evidence>